<feature type="compositionally biased region" description="Polar residues" evidence="1">
    <location>
        <begin position="170"/>
        <end position="180"/>
    </location>
</feature>
<feature type="region of interest" description="Disordered" evidence="1">
    <location>
        <begin position="1"/>
        <end position="247"/>
    </location>
</feature>
<feature type="compositionally biased region" description="Basic and acidic residues" evidence="1">
    <location>
        <begin position="354"/>
        <end position="378"/>
    </location>
</feature>
<feature type="compositionally biased region" description="Basic and acidic residues" evidence="1">
    <location>
        <begin position="181"/>
        <end position="207"/>
    </location>
</feature>
<feature type="compositionally biased region" description="Polar residues" evidence="1">
    <location>
        <begin position="216"/>
        <end position="230"/>
    </location>
</feature>
<dbReference type="AlphaFoldDB" id="A0AAD5KAP8"/>
<reference evidence="2" key="2">
    <citation type="submission" date="2023-02" db="EMBL/GenBank/DDBJ databases">
        <authorList>
            <consortium name="DOE Joint Genome Institute"/>
            <person name="Mondo S.J."/>
            <person name="Chang Y."/>
            <person name="Wang Y."/>
            <person name="Ahrendt S."/>
            <person name="Andreopoulos W."/>
            <person name="Barry K."/>
            <person name="Beard J."/>
            <person name="Benny G.L."/>
            <person name="Blankenship S."/>
            <person name="Bonito G."/>
            <person name="Cuomo C."/>
            <person name="Desiro A."/>
            <person name="Gervers K.A."/>
            <person name="Hundley H."/>
            <person name="Kuo A."/>
            <person name="LaButti K."/>
            <person name="Lang B.F."/>
            <person name="Lipzen A."/>
            <person name="O'Donnell K."/>
            <person name="Pangilinan J."/>
            <person name="Reynolds N."/>
            <person name="Sandor L."/>
            <person name="Smith M.W."/>
            <person name="Tsang A."/>
            <person name="Grigoriev I.V."/>
            <person name="Stajich J.E."/>
            <person name="Spatafora J.W."/>
        </authorList>
    </citation>
    <scope>NUCLEOTIDE SEQUENCE</scope>
    <source>
        <strain evidence="2">RSA 2281</strain>
    </source>
</reference>
<feature type="compositionally biased region" description="Basic and acidic residues" evidence="1">
    <location>
        <begin position="1"/>
        <end position="17"/>
    </location>
</feature>
<feature type="compositionally biased region" description="Basic and acidic residues" evidence="1">
    <location>
        <begin position="232"/>
        <end position="247"/>
    </location>
</feature>
<feature type="compositionally biased region" description="Basic and acidic residues" evidence="1">
    <location>
        <begin position="310"/>
        <end position="325"/>
    </location>
</feature>
<protein>
    <submittedName>
        <fullName evidence="2">Uncharacterized protein</fullName>
    </submittedName>
</protein>
<dbReference type="Proteomes" id="UP001209540">
    <property type="component" value="Unassembled WGS sequence"/>
</dbReference>
<feature type="region of interest" description="Disordered" evidence="1">
    <location>
        <begin position="296"/>
        <end position="498"/>
    </location>
</feature>
<evidence type="ECO:0000256" key="1">
    <source>
        <dbReference type="SAM" id="MobiDB-lite"/>
    </source>
</evidence>
<evidence type="ECO:0000313" key="3">
    <source>
        <dbReference type="Proteomes" id="UP001209540"/>
    </source>
</evidence>
<sequence>MSELSARSDRSASRDESVELNQQSQQQQAATSPVSLPAVIEQSNGEVSSSSSPGHRYTAAQREVMLTAAERAKKRRDEEEAEFEAARERARKKAEALAAQCESKPKLLPTPKPDEKKQDEDTSTTSNKSFIESSDAAAINALSQQDKPWASPENESKPTSTDTTTPAGTVMTSTDNNQKPAQKEEESAVKASDSKEIKGKEHKRKDPATIPDSDSPAGNNDGEVSSSWAQIRSDKPHQLEDEKDNQRWEEYVKGIQNHKTAEAKTSSDSAAAGWNDYANRLQTSTEIRMNAAIDKYAADRNIDPALLDGMRPKDREPLRLQRPYRDNNMSGNAGGRRGYSNNNNGGNNNYSNRNGDRRQQNHRDDGRRDLAVNGKKLEQSISPVDQHQLSFESWPSLGGSQPTNNKAKQQQQQKTEQKVPLDDEENNLFKKKKKQSKVKNVDEKKASEEITLDHKDDEEKQEENGTIVTITATENMDEVSEKNDHQEKEKREGEQVTDKMDGSIVDLHEHDNHHPEEDVEESVPEMVEASESGSLVSHNITDTVPTPESELFVGRARTYSAVAVFDHWTRAERHDFLQKSKECIFPDAIERLAEMKPATLTFRTVSDDNQQVKKG</sequence>
<organism evidence="2 3">
    <name type="scientific">Phascolomyces articulosus</name>
    <dbReference type="NCBI Taxonomy" id="60185"/>
    <lineage>
        <taxon>Eukaryota</taxon>
        <taxon>Fungi</taxon>
        <taxon>Fungi incertae sedis</taxon>
        <taxon>Mucoromycota</taxon>
        <taxon>Mucoromycotina</taxon>
        <taxon>Mucoromycetes</taxon>
        <taxon>Mucorales</taxon>
        <taxon>Lichtheimiaceae</taxon>
        <taxon>Phascolomyces</taxon>
    </lineage>
</organism>
<proteinExistence type="predicted"/>
<feature type="compositionally biased region" description="Low complexity" evidence="1">
    <location>
        <begin position="338"/>
        <end position="353"/>
    </location>
</feature>
<reference evidence="2" key="1">
    <citation type="journal article" date="2022" name="IScience">
        <title>Evolution of zygomycete secretomes and the origins of terrestrial fungal ecologies.</title>
        <authorList>
            <person name="Chang Y."/>
            <person name="Wang Y."/>
            <person name="Mondo S."/>
            <person name="Ahrendt S."/>
            <person name="Andreopoulos W."/>
            <person name="Barry K."/>
            <person name="Beard J."/>
            <person name="Benny G.L."/>
            <person name="Blankenship S."/>
            <person name="Bonito G."/>
            <person name="Cuomo C."/>
            <person name="Desiro A."/>
            <person name="Gervers K.A."/>
            <person name="Hundley H."/>
            <person name="Kuo A."/>
            <person name="LaButti K."/>
            <person name="Lang B.F."/>
            <person name="Lipzen A."/>
            <person name="O'Donnell K."/>
            <person name="Pangilinan J."/>
            <person name="Reynolds N."/>
            <person name="Sandor L."/>
            <person name="Smith M.E."/>
            <person name="Tsang A."/>
            <person name="Grigoriev I.V."/>
            <person name="Stajich J.E."/>
            <person name="Spatafora J.W."/>
        </authorList>
    </citation>
    <scope>NUCLEOTIDE SEQUENCE</scope>
    <source>
        <strain evidence="2">RSA 2281</strain>
    </source>
</reference>
<feature type="compositionally biased region" description="Polar residues" evidence="1">
    <location>
        <begin position="379"/>
        <end position="405"/>
    </location>
</feature>
<keyword evidence="3" id="KW-1185">Reference proteome</keyword>
<feature type="compositionally biased region" description="Basic and acidic residues" evidence="1">
    <location>
        <begin position="479"/>
        <end position="498"/>
    </location>
</feature>
<comment type="caution">
    <text evidence="2">The sequence shown here is derived from an EMBL/GenBank/DDBJ whole genome shotgun (WGS) entry which is preliminary data.</text>
</comment>
<accession>A0AAD5KAP8</accession>
<feature type="compositionally biased region" description="Polar residues" evidence="1">
    <location>
        <begin position="464"/>
        <end position="474"/>
    </location>
</feature>
<name>A0AAD5KAP8_9FUNG</name>
<gene>
    <name evidence="2" type="ORF">BDA99DRAFT_105211</name>
</gene>
<feature type="compositionally biased region" description="Basic and acidic residues" evidence="1">
    <location>
        <begin position="439"/>
        <end position="458"/>
    </location>
</feature>
<evidence type="ECO:0000313" key="2">
    <source>
        <dbReference type="EMBL" id="KAI9258954.1"/>
    </source>
</evidence>
<feature type="compositionally biased region" description="Low complexity" evidence="1">
    <location>
        <begin position="159"/>
        <end position="169"/>
    </location>
</feature>
<feature type="compositionally biased region" description="Polar residues" evidence="1">
    <location>
        <begin position="123"/>
        <end position="132"/>
    </location>
</feature>
<dbReference type="EMBL" id="JAIXMP010000018">
    <property type="protein sequence ID" value="KAI9258954.1"/>
    <property type="molecule type" value="Genomic_DNA"/>
</dbReference>